<protein>
    <submittedName>
        <fullName evidence="1">Uncharacterized protein</fullName>
    </submittedName>
</protein>
<dbReference type="Proteomes" id="UP001237642">
    <property type="component" value="Unassembled WGS sequence"/>
</dbReference>
<proteinExistence type="predicted"/>
<reference evidence="1" key="1">
    <citation type="submission" date="2023-02" db="EMBL/GenBank/DDBJ databases">
        <title>Genome of toxic invasive species Heracleum sosnowskyi carries increased number of genes despite the absence of recent whole-genome duplications.</title>
        <authorList>
            <person name="Schelkunov M."/>
            <person name="Shtratnikova V."/>
            <person name="Makarenko M."/>
            <person name="Klepikova A."/>
            <person name="Omelchenko D."/>
            <person name="Novikova G."/>
            <person name="Obukhova E."/>
            <person name="Bogdanov V."/>
            <person name="Penin A."/>
            <person name="Logacheva M."/>
        </authorList>
    </citation>
    <scope>NUCLEOTIDE SEQUENCE</scope>
    <source>
        <strain evidence="1">Hsosn_3</strain>
        <tissue evidence="1">Leaf</tissue>
    </source>
</reference>
<organism evidence="1 2">
    <name type="scientific">Heracleum sosnowskyi</name>
    <dbReference type="NCBI Taxonomy" id="360622"/>
    <lineage>
        <taxon>Eukaryota</taxon>
        <taxon>Viridiplantae</taxon>
        <taxon>Streptophyta</taxon>
        <taxon>Embryophyta</taxon>
        <taxon>Tracheophyta</taxon>
        <taxon>Spermatophyta</taxon>
        <taxon>Magnoliopsida</taxon>
        <taxon>eudicotyledons</taxon>
        <taxon>Gunneridae</taxon>
        <taxon>Pentapetalae</taxon>
        <taxon>asterids</taxon>
        <taxon>campanulids</taxon>
        <taxon>Apiales</taxon>
        <taxon>Apiaceae</taxon>
        <taxon>Apioideae</taxon>
        <taxon>apioid superclade</taxon>
        <taxon>Tordylieae</taxon>
        <taxon>Tordyliinae</taxon>
        <taxon>Heracleum</taxon>
    </lineage>
</organism>
<keyword evidence="2" id="KW-1185">Reference proteome</keyword>
<dbReference type="EMBL" id="JAUIZM010000007">
    <property type="protein sequence ID" value="KAK1373882.1"/>
    <property type="molecule type" value="Genomic_DNA"/>
</dbReference>
<reference evidence="1" key="2">
    <citation type="submission" date="2023-05" db="EMBL/GenBank/DDBJ databases">
        <authorList>
            <person name="Schelkunov M.I."/>
        </authorList>
    </citation>
    <scope>NUCLEOTIDE SEQUENCE</scope>
    <source>
        <strain evidence="1">Hsosn_3</strain>
        <tissue evidence="1">Leaf</tissue>
    </source>
</reference>
<sequence>MEYDSTDSDSVKATVDGELMRKAGAAKEAVDAIMLQKKKIHCLRIKKERVKKARPVTAKVICTFYYSFVDIDSKLQNLSSSRNMQHLKEEIMTAVSARVVTSQSLGCCCLLQAYQLWVTREGCDQHLNCWALLCLPFL</sequence>
<evidence type="ECO:0000313" key="1">
    <source>
        <dbReference type="EMBL" id="KAK1373882.1"/>
    </source>
</evidence>
<dbReference type="AlphaFoldDB" id="A0AAD8HUW5"/>
<evidence type="ECO:0000313" key="2">
    <source>
        <dbReference type="Proteomes" id="UP001237642"/>
    </source>
</evidence>
<comment type="caution">
    <text evidence="1">The sequence shown here is derived from an EMBL/GenBank/DDBJ whole genome shotgun (WGS) entry which is preliminary data.</text>
</comment>
<name>A0AAD8HUW5_9APIA</name>
<accession>A0AAD8HUW5</accession>
<gene>
    <name evidence="1" type="ORF">POM88_030075</name>
</gene>